<feature type="repeat" description="TPR" evidence="3">
    <location>
        <begin position="187"/>
        <end position="220"/>
    </location>
</feature>
<dbReference type="GO" id="GO:0031145">
    <property type="term" value="P:anaphase-promoting complex-dependent catabolic process"/>
    <property type="evidence" value="ECO:0007669"/>
    <property type="project" value="TreeGrafter"/>
</dbReference>
<name>A0A2N1J7U1_9BASI</name>
<dbReference type="GO" id="GO:0016567">
    <property type="term" value="P:protein ubiquitination"/>
    <property type="evidence" value="ECO:0007669"/>
    <property type="project" value="TreeGrafter"/>
</dbReference>
<accession>A0A2N1J7U1</accession>
<keyword evidence="6" id="KW-1185">Reference proteome</keyword>
<protein>
    <submittedName>
        <fullName evidence="5">Cdc27p</fullName>
    </submittedName>
</protein>
<proteinExistence type="inferred from homology"/>
<dbReference type="PROSITE" id="PS50005">
    <property type="entry name" value="TPR"/>
    <property type="match status" value="2"/>
</dbReference>
<feature type="region of interest" description="Disordered" evidence="4">
    <location>
        <begin position="239"/>
        <end position="419"/>
    </location>
</feature>
<feature type="compositionally biased region" description="Polar residues" evidence="4">
    <location>
        <begin position="325"/>
        <end position="334"/>
    </location>
</feature>
<feature type="region of interest" description="Disordered" evidence="4">
    <location>
        <begin position="746"/>
        <end position="765"/>
    </location>
</feature>
<dbReference type="Gene3D" id="1.25.40.10">
    <property type="entry name" value="Tetratricopeptide repeat domain"/>
    <property type="match status" value="4"/>
</dbReference>
<keyword evidence="1 3" id="KW-0802">TPR repeat</keyword>
<evidence type="ECO:0000313" key="6">
    <source>
        <dbReference type="Proteomes" id="UP000232875"/>
    </source>
</evidence>
<dbReference type="GO" id="GO:0005680">
    <property type="term" value="C:anaphase-promoting complex"/>
    <property type="evidence" value="ECO:0007669"/>
    <property type="project" value="TreeGrafter"/>
</dbReference>
<sequence length="886" mass="96181">MAAKAPTKGIGRAPNSSARSPSEVHARRVQYLVQLAQEYMRIPGRATSLAPSLAPDVASGTFYALHALALDPDSVPARRVLAQCYLFGGASLVFPFSPSSLGDEKACALGGAPSRASALATVHLLQRGPRATFEDFGCASVYSAACTALGRFREAQDALEWTHAHARPAQKRKAEEVLDGGRDLATAQLYTQLGRIAMKQARYTDATAYFTSARQADPLNWGAWAALCDMASAPRAAEAFADMQETESTPASGTLAQRTKSDEPLRMPSTASSKPVRRATPRSAAVRSGMHRAAPQRDDVPPVPPVPPVPLAQRQRADAPRPGTLATSRTNTNRAPMRPTTAPKLDAPRTARAVPQTLAARRQVAAAAEPLPRAASRSRAPKAVASRTDSGLRSRPPSAEDKRPASAENGTGKPGPDRDVREWTLALLRDIGEAYRLVRLYKAQEAVPLLQPDAPHRRTAAMHCLLGRALHDMTDYAEAEKQFVTAREMEPYLLMHMDIYSLVLFQLHREVALSALAQDLMEIDPRATQTHIAAGNTWSLQHQHDAAYQCFHQATLVSPECAYVYTLAGYEALELDQPSRAIRLFRSARRCDKRHWNALAGLGQVYLRQGNPGLASEAYAEAFLINSSNPVLLDLLGWALEQTGDLDGALAVYQRAIRMNPKAAMTRLKKAQLLLRTVHTSLRKRNQVFSEESDVPLLNAREAALRRAAAHTELLKVCALAPMEPQVHLLLARSYMRLGGGRFTAEDAYTDATPPTSPSESPRETRLPRQFLGEITHHLATAVDLDPRCIREVNAMGEGAKLALQGTHAGATIAEDEQDDFSHIPMSHAGNNAFLDEETPILSDGDSIDGDALLLHSGNAFMLQSTELGAYEPGTSMDMQGEDSLV</sequence>
<evidence type="ECO:0000256" key="2">
    <source>
        <dbReference type="ARBA" id="ARBA00038210"/>
    </source>
</evidence>
<evidence type="ECO:0000256" key="1">
    <source>
        <dbReference type="ARBA" id="ARBA00022803"/>
    </source>
</evidence>
<feature type="compositionally biased region" description="Pro residues" evidence="4">
    <location>
        <begin position="301"/>
        <end position="310"/>
    </location>
</feature>
<evidence type="ECO:0000256" key="3">
    <source>
        <dbReference type="PROSITE-ProRule" id="PRU00339"/>
    </source>
</evidence>
<comment type="similarity">
    <text evidence="2">Belongs to the APC3/CDC27 family.</text>
</comment>
<dbReference type="PANTHER" id="PTHR12558:SF13">
    <property type="entry name" value="CELL DIVISION CYCLE PROTEIN 27 HOMOLOG"/>
    <property type="match status" value="1"/>
</dbReference>
<dbReference type="EMBL" id="KZ454994">
    <property type="protein sequence ID" value="PKI82609.1"/>
    <property type="molecule type" value="Genomic_DNA"/>
</dbReference>
<dbReference type="Pfam" id="PF13428">
    <property type="entry name" value="TPR_14"/>
    <property type="match status" value="1"/>
</dbReference>
<feature type="compositionally biased region" description="Low complexity" evidence="4">
    <location>
        <begin position="359"/>
        <end position="387"/>
    </location>
</feature>
<feature type="compositionally biased region" description="Polar residues" evidence="4">
    <location>
        <begin position="246"/>
        <end position="258"/>
    </location>
</feature>
<reference evidence="5 6" key="1">
    <citation type="submission" date="2017-10" db="EMBL/GenBank/DDBJ databases">
        <title>A novel species of cold-tolerant Malassezia isolated from bats.</title>
        <authorList>
            <person name="Lorch J.M."/>
            <person name="Palmer J.M."/>
            <person name="Vanderwolf K.J."/>
            <person name="Schmidt K.Z."/>
            <person name="Verant M.L."/>
            <person name="Weller T.J."/>
            <person name="Blehert D.S."/>
        </authorList>
    </citation>
    <scope>NUCLEOTIDE SEQUENCE [LARGE SCALE GENOMIC DNA]</scope>
    <source>
        <strain evidence="5 6">NWHC:44797-103</strain>
    </source>
</reference>
<dbReference type="GeneID" id="80903355"/>
<dbReference type="SMART" id="SM00028">
    <property type="entry name" value="TPR"/>
    <property type="match status" value="6"/>
</dbReference>
<dbReference type="RefSeq" id="XP_056064629.1">
    <property type="nucleotide sequence ID" value="XM_056208654.1"/>
</dbReference>
<dbReference type="Pfam" id="PF13432">
    <property type="entry name" value="TPR_16"/>
    <property type="match status" value="2"/>
</dbReference>
<dbReference type="Proteomes" id="UP000232875">
    <property type="component" value="Unassembled WGS sequence"/>
</dbReference>
<dbReference type="AlphaFoldDB" id="A0A2N1J7U1"/>
<evidence type="ECO:0000256" key="4">
    <source>
        <dbReference type="SAM" id="MobiDB-lite"/>
    </source>
</evidence>
<dbReference type="GO" id="GO:0007091">
    <property type="term" value="P:metaphase/anaphase transition of mitotic cell cycle"/>
    <property type="evidence" value="ECO:0007669"/>
    <property type="project" value="TreeGrafter"/>
</dbReference>
<dbReference type="STRING" id="2020962.A0A2N1J7U1"/>
<dbReference type="SUPFAM" id="SSF48452">
    <property type="entry name" value="TPR-like"/>
    <property type="match status" value="2"/>
</dbReference>
<feature type="region of interest" description="Disordered" evidence="4">
    <location>
        <begin position="1"/>
        <end position="23"/>
    </location>
</feature>
<evidence type="ECO:0000313" key="5">
    <source>
        <dbReference type="EMBL" id="PKI82609.1"/>
    </source>
</evidence>
<dbReference type="InterPro" id="IPR019734">
    <property type="entry name" value="TPR_rpt"/>
</dbReference>
<dbReference type="InterPro" id="IPR011990">
    <property type="entry name" value="TPR-like_helical_dom_sf"/>
</dbReference>
<dbReference type="GO" id="GO:0051301">
    <property type="term" value="P:cell division"/>
    <property type="evidence" value="ECO:0007669"/>
    <property type="project" value="TreeGrafter"/>
</dbReference>
<feature type="repeat" description="TPR" evidence="3">
    <location>
        <begin position="630"/>
        <end position="663"/>
    </location>
</feature>
<dbReference type="OrthoDB" id="10248520at2759"/>
<dbReference type="PANTHER" id="PTHR12558">
    <property type="entry name" value="CELL DIVISION CYCLE 16,23,27"/>
    <property type="match status" value="1"/>
</dbReference>
<organism evidence="5 6">
    <name type="scientific">Malassezia vespertilionis</name>
    <dbReference type="NCBI Taxonomy" id="2020962"/>
    <lineage>
        <taxon>Eukaryota</taxon>
        <taxon>Fungi</taxon>
        <taxon>Dikarya</taxon>
        <taxon>Basidiomycota</taxon>
        <taxon>Ustilaginomycotina</taxon>
        <taxon>Malasseziomycetes</taxon>
        <taxon>Malasseziales</taxon>
        <taxon>Malasseziaceae</taxon>
        <taxon>Malassezia</taxon>
    </lineage>
</organism>
<gene>
    <name evidence="5" type="primary">CDC27</name>
    <name evidence="5" type="ORF">MVES_003400</name>
</gene>
<dbReference type="GO" id="GO:0005737">
    <property type="term" value="C:cytoplasm"/>
    <property type="evidence" value="ECO:0007669"/>
    <property type="project" value="TreeGrafter"/>
</dbReference>